<organism evidence="8">
    <name type="scientific">Desulfitobacterium hafniense</name>
    <name type="common">Desulfitobacterium frappieri</name>
    <dbReference type="NCBI Taxonomy" id="49338"/>
    <lineage>
        <taxon>Bacteria</taxon>
        <taxon>Bacillati</taxon>
        <taxon>Bacillota</taxon>
        <taxon>Clostridia</taxon>
        <taxon>Eubacteriales</taxon>
        <taxon>Desulfitobacteriaceae</taxon>
        <taxon>Desulfitobacterium</taxon>
    </lineage>
</organism>
<keyword evidence="4" id="KW-0288">FMN</keyword>
<keyword evidence="2" id="KW-0597">Phosphoprotein</keyword>
<evidence type="ECO:0000256" key="6">
    <source>
        <dbReference type="SAM" id="Phobius"/>
    </source>
</evidence>
<evidence type="ECO:0000256" key="4">
    <source>
        <dbReference type="ARBA" id="ARBA00022643"/>
    </source>
</evidence>
<dbReference type="PANTHER" id="PTHR36118:SF1">
    <property type="entry name" value="ION-TRANSLOCATING OXIDOREDUCTASE COMPLEX SUBUNIT G"/>
    <property type="match status" value="1"/>
</dbReference>
<keyword evidence="6" id="KW-0472">Membrane</keyword>
<dbReference type="PANTHER" id="PTHR36118">
    <property type="entry name" value="ION-TRANSLOCATING OXIDOREDUCTASE COMPLEX SUBUNIT G"/>
    <property type="match status" value="1"/>
</dbReference>
<dbReference type="Pfam" id="PF04205">
    <property type="entry name" value="FMN_bind"/>
    <property type="match status" value="1"/>
</dbReference>
<feature type="transmembrane region" description="Helical" evidence="6">
    <location>
        <begin position="204"/>
        <end position="222"/>
    </location>
</feature>
<evidence type="ECO:0000313" key="8">
    <source>
        <dbReference type="EMBL" id="CDX01553.1"/>
    </source>
</evidence>
<evidence type="ECO:0000259" key="7">
    <source>
        <dbReference type="SMART" id="SM00900"/>
    </source>
</evidence>
<dbReference type="GO" id="GO:0010181">
    <property type="term" value="F:FMN binding"/>
    <property type="evidence" value="ECO:0007669"/>
    <property type="project" value="InterPro"/>
</dbReference>
<feature type="transmembrane region" description="Helical" evidence="6">
    <location>
        <begin position="337"/>
        <end position="355"/>
    </location>
</feature>
<gene>
    <name evidence="8" type="ORF">DPCES_1666</name>
</gene>
<dbReference type="EMBL" id="LK996017">
    <property type="protein sequence ID" value="CDX01553.1"/>
    <property type="molecule type" value="Genomic_DNA"/>
</dbReference>
<feature type="transmembrane region" description="Helical" evidence="6">
    <location>
        <begin position="299"/>
        <end position="317"/>
    </location>
</feature>
<reference evidence="8" key="1">
    <citation type="submission" date="2014-07" db="EMBL/GenBank/DDBJ databases">
        <authorList>
            <person name="Hornung V.Bastian."/>
        </authorList>
    </citation>
    <scope>NUCLEOTIDE SEQUENCE</scope>
    <source>
        <strain evidence="8">PCE-S</strain>
    </source>
</reference>
<keyword evidence="5" id="KW-0249">Electron transport</keyword>
<protein>
    <submittedName>
        <fullName evidence="8">Reductive dehalogenase accessory protein, CprC-like</fullName>
    </submittedName>
</protein>
<keyword evidence="6" id="KW-0812">Transmembrane</keyword>
<evidence type="ECO:0000256" key="2">
    <source>
        <dbReference type="ARBA" id="ARBA00022553"/>
    </source>
</evidence>
<dbReference type="AlphaFoldDB" id="A0A098AY54"/>
<dbReference type="RefSeq" id="WP_208925553.1">
    <property type="nucleotide sequence ID" value="NZ_LK996017.1"/>
</dbReference>
<keyword evidence="3" id="KW-0285">Flavoprotein</keyword>
<dbReference type="GO" id="GO:0009055">
    <property type="term" value="F:electron transfer activity"/>
    <property type="evidence" value="ECO:0007669"/>
    <property type="project" value="InterPro"/>
</dbReference>
<dbReference type="InterPro" id="IPR017896">
    <property type="entry name" value="4Fe4S_Fe-S-bd"/>
</dbReference>
<keyword evidence="6" id="KW-1133">Transmembrane helix</keyword>
<evidence type="ECO:0000256" key="1">
    <source>
        <dbReference type="ARBA" id="ARBA00022448"/>
    </source>
</evidence>
<evidence type="ECO:0000256" key="3">
    <source>
        <dbReference type="ARBA" id="ARBA00022630"/>
    </source>
</evidence>
<accession>A0A098AY54</accession>
<sequence>MRKKWIITGMAVLLLLGGYIYGISQQKMNEEVRVGLYKQLLPEAAKFEPLTDQTAQAFDAAGELVAYIGLSSHTGYGGPMLVGTIVDSSGKLREPVILENNETPSFLMRLPASGYYKQYKDLPVNSVLTLKQDLDAVSGATLSSRAVADSVRESAHSIAREVFHLNPEQPVIEWEFGTKEIVAILLFAMSFVIYKVKKLQRYRLLFLGVSTLILGFWLNRALSVVQFSSLFLGYLPSPKINLLFYIVLAGVVIPILFTGKNLYCTYVCPFCGLQEAAHKISGKNIPLGKARIWLVRLRNLLLFAVLLGAVITTKANAITYEPFGVAFGLDLKAQKHLWYILFAALISAFFFRRLWCVGFCPVGAFLDILRDLVIAVQKKCYKLNFRSAKICSNSVYYWIRLKIFCSLTEKHLSNW</sequence>
<feature type="domain" description="FMN-binding" evidence="7">
    <location>
        <begin position="75"/>
        <end position="158"/>
    </location>
</feature>
<keyword evidence="1" id="KW-0813">Transport</keyword>
<dbReference type="PATRIC" id="fig|49338.4.peg.1789"/>
<proteinExistence type="predicted"/>
<evidence type="ECO:0000256" key="5">
    <source>
        <dbReference type="ARBA" id="ARBA00022982"/>
    </source>
</evidence>
<dbReference type="GO" id="GO:0005886">
    <property type="term" value="C:plasma membrane"/>
    <property type="evidence" value="ECO:0007669"/>
    <property type="project" value="InterPro"/>
</dbReference>
<dbReference type="GO" id="GO:0022900">
    <property type="term" value="P:electron transport chain"/>
    <property type="evidence" value="ECO:0007669"/>
    <property type="project" value="InterPro"/>
</dbReference>
<dbReference type="InterPro" id="IPR007329">
    <property type="entry name" value="FMN-bd"/>
</dbReference>
<dbReference type="Pfam" id="PF12801">
    <property type="entry name" value="Fer4_5"/>
    <property type="match status" value="2"/>
</dbReference>
<name>A0A098AY54_DESHA</name>
<feature type="transmembrane region" description="Helical" evidence="6">
    <location>
        <begin position="242"/>
        <end position="259"/>
    </location>
</feature>
<dbReference type="SMART" id="SM00900">
    <property type="entry name" value="FMN_bind"/>
    <property type="match status" value="1"/>
</dbReference>
<dbReference type="InterPro" id="IPR010209">
    <property type="entry name" value="Ion_transpt_RnfG/RsxG"/>
</dbReference>